<gene>
    <name evidence="1" type="ORF">C9J27_03310</name>
</gene>
<evidence type="ECO:0000313" key="1">
    <source>
        <dbReference type="EMBL" id="PSV01059.1"/>
    </source>
</evidence>
<sequence>MPNTTNQEVSNVAESNGDKPSSVHYFSYRYNDNGESKTTKASLDKDIYLHFLDVFNGSRTATHAELIRMAKLIRETQDGKYAGFLREAILRKIIKPELIEGYDFNPNYVKVMCAKDSKSNTAVNIPSALYYALSKLLCCDKPDMFINNKYIEIRNNKTGITNFSLELRKNLLNSVLNK</sequence>
<dbReference type="EMBL" id="PYNF01000002">
    <property type="protein sequence ID" value="PSV01059.1"/>
    <property type="molecule type" value="Genomic_DNA"/>
</dbReference>
<accession>A0A2T3KMP0</accession>
<protein>
    <submittedName>
        <fullName evidence="1">Uncharacterized protein</fullName>
    </submittedName>
</protein>
<dbReference type="AlphaFoldDB" id="A0A2T3KMP0"/>
<dbReference type="RefSeq" id="WP_107288787.1">
    <property type="nucleotide sequence ID" value="NZ_PYNF01000002.1"/>
</dbReference>
<organism evidence="1 2">
    <name type="scientific">Photobacterium kishitanii</name>
    <dbReference type="NCBI Taxonomy" id="318456"/>
    <lineage>
        <taxon>Bacteria</taxon>
        <taxon>Pseudomonadati</taxon>
        <taxon>Pseudomonadota</taxon>
        <taxon>Gammaproteobacteria</taxon>
        <taxon>Vibrionales</taxon>
        <taxon>Vibrionaceae</taxon>
        <taxon>Photobacterium</taxon>
    </lineage>
</organism>
<proteinExistence type="predicted"/>
<name>A0A2T3KMP0_9GAMM</name>
<dbReference type="Proteomes" id="UP000241426">
    <property type="component" value="Unassembled WGS sequence"/>
</dbReference>
<comment type="caution">
    <text evidence="1">The sequence shown here is derived from an EMBL/GenBank/DDBJ whole genome shotgun (WGS) entry which is preliminary data.</text>
</comment>
<reference evidence="1 2" key="1">
    <citation type="submission" date="2018-01" db="EMBL/GenBank/DDBJ databases">
        <title>Whole genome sequencing of Histamine producing bacteria.</title>
        <authorList>
            <person name="Butler K."/>
        </authorList>
    </citation>
    <scope>NUCLEOTIDE SEQUENCE [LARGE SCALE GENOMIC DNA]</scope>
    <source>
        <strain evidence="1 2">FS-7.2</strain>
    </source>
</reference>
<evidence type="ECO:0000313" key="2">
    <source>
        <dbReference type="Proteomes" id="UP000241426"/>
    </source>
</evidence>